<comment type="subcellular location">
    <subcellularLocation>
        <location evidence="1">Cell inner membrane</location>
        <topology evidence="1">Single-pass membrane protein</topology>
    </subcellularLocation>
</comment>
<dbReference type="AlphaFoldDB" id="W0DIW6"/>
<comment type="similarity">
    <text evidence="9">Belongs to the GSP H family.</text>
</comment>
<dbReference type="GO" id="GO:0005886">
    <property type="term" value="C:plasma membrane"/>
    <property type="evidence" value="ECO:0007669"/>
    <property type="project" value="UniProtKB-SubCell"/>
</dbReference>
<keyword evidence="8 11" id="KW-0472">Membrane</keyword>
<keyword evidence="7 11" id="KW-1133">Transmembrane helix</keyword>
<evidence type="ECO:0000256" key="7">
    <source>
        <dbReference type="ARBA" id="ARBA00022989"/>
    </source>
</evidence>
<proteinExistence type="inferred from homology"/>
<dbReference type="SUPFAM" id="SSF54523">
    <property type="entry name" value="Pili subunits"/>
    <property type="match status" value="1"/>
</dbReference>
<keyword evidence="6 11" id="KW-0812">Transmembrane</keyword>
<evidence type="ECO:0000313" key="14">
    <source>
        <dbReference type="Proteomes" id="UP000005289"/>
    </source>
</evidence>
<feature type="transmembrane region" description="Helical" evidence="11">
    <location>
        <begin position="27"/>
        <end position="48"/>
    </location>
</feature>
<dbReference type="NCBIfam" id="TIGR02532">
    <property type="entry name" value="IV_pilin_GFxxxE"/>
    <property type="match status" value="1"/>
</dbReference>
<sequence length="166" mass="17931">MAIRRLPIPLPRAPGLQTVRGFTLVELLVALAVLAALAALTPAAVYFLKPAMDYREAVGGSYRMLHHARSLAIRQGEAVTVSVDLERREVRIEGRAETLRIASEIGLDVTVAGEFAEDGIARFRFYPDGSATGGTMTLRRSGGRQATVTLDWLTGRVRVEGSAGRV</sequence>
<dbReference type="InterPro" id="IPR045584">
    <property type="entry name" value="Pilin-like"/>
</dbReference>
<protein>
    <recommendedName>
        <fullName evidence="2">Type II secretion system protein H</fullName>
    </recommendedName>
    <alternativeName>
        <fullName evidence="10">General secretion pathway protein H</fullName>
    </alternativeName>
</protein>
<evidence type="ECO:0000256" key="9">
    <source>
        <dbReference type="ARBA" id="ARBA00025772"/>
    </source>
</evidence>
<evidence type="ECO:0000256" key="6">
    <source>
        <dbReference type="ARBA" id="ARBA00022692"/>
    </source>
</evidence>
<evidence type="ECO:0000256" key="2">
    <source>
        <dbReference type="ARBA" id="ARBA00021549"/>
    </source>
</evidence>
<feature type="domain" description="General secretion pathway GspH" evidence="12">
    <location>
        <begin position="64"/>
        <end position="153"/>
    </location>
</feature>
<dbReference type="Proteomes" id="UP000005289">
    <property type="component" value="Chromosome"/>
</dbReference>
<evidence type="ECO:0000256" key="4">
    <source>
        <dbReference type="ARBA" id="ARBA00022481"/>
    </source>
</evidence>
<dbReference type="GO" id="GO:0015627">
    <property type="term" value="C:type II protein secretion system complex"/>
    <property type="evidence" value="ECO:0007669"/>
    <property type="project" value="InterPro"/>
</dbReference>
<accession>W0DIW6</accession>
<dbReference type="PROSITE" id="PS00409">
    <property type="entry name" value="PROKAR_NTER_METHYL"/>
    <property type="match status" value="1"/>
</dbReference>
<keyword evidence="5" id="KW-0997">Cell inner membrane</keyword>
<gene>
    <name evidence="13" type="ORF">THITH_10195</name>
</gene>
<dbReference type="RefSeq" id="WP_025367462.1">
    <property type="nucleotide sequence ID" value="NZ_CP007029.1"/>
</dbReference>
<evidence type="ECO:0000256" key="10">
    <source>
        <dbReference type="ARBA" id="ARBA00030775"/>
    </source>
</evidence>
<dbReference type="InterPro" id="IPR022346">
    <property type="entry name" value="T2SS_GspH"/>
</dbReference>
<evidence type="ECO:0000256" key="8">
    <source>
        <dbReference type="ARBA" id="ARBA00023136"/>
    </source>
</evidence>
<dbReference type="InterPro" id="IPR012902">
    <property type="entry name" value="N_methyl_site"/>
</dbReference>
<evidence type="ECO:0000256" key="11">
    <source>
        <dbReference type="SAM" id="Phobius"/>
    </source>
</evidence>
<dbReference type="STRING" id="713585.THITH_10195"/>
<evidence type="ECO:0000259" key="12">
    <source>
        <dbReference type="Pfam" id="PF12019"/>
    </source>
</evidence>
<reference evidence="13 14" key="1">
    <citation type="submission" date="2013-12" db="EMBL/GenBank/DDBJ databases">
        <authorList>
            <consortium name="DOE Joint Genome Institute"/>
            <person name="Muyzer G."/>
            <person name="Huntemann M."/>
            <person name="Han J."/>
            <person name="Chen A."/>
            <person name="Kyrpides N."/>
            <person name="Mavromatis K."/>
            <person name="Markowitz V."/>
            <person name="Palaniappan K."/>
            <person name="Ivanova N."/>
            <person name="Schaumberg A."/>
            <person name="Pati A."/>
            <person name="Liolios K."/>
            <person name="Nordberg H.P."/>
            <person name="Cantor M.N."/>
            <person name="Hua S.X."/>
            <person name="Woyke T."/>
        </authorList>
    </citation>
    <scope>NUCLEOTIDE SEQUENCE [LARGE SCALE GENOMIC DNA]</scope>
    <source>
        <strain evidence="13 14">ARh 1</strain>
    </source>
</reference>
<dbReference type="GO" id="GO:0015628">
    <property type="term" value="P:protein secretion by the type II secretion system"/>
    <property type="evidence" value="ECO:0007669"/>
    <property type="project" value="InterPro"/>
</dbReference>
<dbReference type="Pfam" id="PF12019">
    <property type="entry name" value="GspH"/>
    <property type="match status" value="1"/>
</dbReference>
<keyword evidence="4" id="KW-0488">Methylation</keyword>
<organism evidence="13 14">
    <name type="scientific">Thioalkalivibrio paradoxus ARh 1</name>
    <dbReference type="NCBI Taxonomy" id="713585"/>
    <lineage>
        <taxon>Bacteria</taxon>
        <taxon>Pseudomonadati</taxon>
        <taxon>Pseudomonadota</taxon>
        <taxon>Gammaproteobacteria</taxon>
        <taxon>Chromatiales</taxon>
        <taxon>Ectothiorhodospiraceae</taxon>
        <taxon>Thioalkalivibrio</taxon>
    </lineage>
</organism>
<evidence type="ECO:0000256" key="1">
    <source>
        <dbReference type="ARBA" id="ARBA00004377"/>
    </source>
</evidence>
<dbReference type="Pfam" id="PF07963">
    <property type="entry name" value="N_methyl"/>
    <property type="match status" value="1"/>
</dbReference>
<keyword evidence="14" id="KW-1185">Reference proteome</keyword>
<dbReference type="HOGENOM" id="CLU_123291_1_0_6"/>
<keyword evidence="3" id="KW-1003">Cell membrane</keyword>
<evidence type="ECO:0000313" key="13">
    <source>
        <dbReference type="EMBL" id="AHE98554.1"/>
    </source>
</evidence>
<evidence type="ECO:0000256" key="3">
    <source>
        <dbReference type="ARBA" id="ARBA00022475"/>
    </source>
</evidence>
<evidence type="ECO:0000256" key="5">
    <source>
        <dbReference type="ARBA" id="ARBA00022519"/>
    </source>
</evidence>
<name>W0DIW6_9GAMM</name>
<dbReference type="KEGG" id="tti:THITH_10195"/>
<dbReference type="EMBL" id="CP007029">
    <property type="protein sequence ID" value="AHE98554.1"/>
    <property type="molecule type" value="Genomic_DNA"/>
</dbReference>